<dbReference type="OrthoDB" id="3048815at2759"/>
<evidence type="ECO:0000313" key="2">
    <source>
        <dbReference type="Proteomes" id="UP000297245"/>
    </source>
</evidence>
<keyword evidence="2" id="KW-1185">Reference proteome</keyword>
<dbReference type="AlphaFoldDB" id="A0A4S8LSY9"/>
<evidence type="ECO:0008006" key="3">
    <source>
        <dbReference type="Google" id="ProtNLM"/>
    </source>
</evidence>
<evidence type="ECO:0000313" key="1">
    <source>
        <dbReference type="EMBL" id="THU92441.1"/>
    </source>
</evidence>
<organism evidence="1 2">
    <name type="scientific">Dendrothele bispora (strain CBS 962.96)</name>
    <dbReference type="NCBI Taxonomy" id="1314807"/>
    <lineage>
        <taxon>Eukaryota</taxon>
        <taxon>Fungi</taxon>
        <taxon>Dikarya</taxon>
        <taxon>Basidiomycota</taxon>
        <taxon>Agaricomycotina</taxon>
        <taxon>Agaricomycetes</taxon>
        <taxon>Agaricomycetidae</taxon>
        <taxon>Agaricales</taxon>
        <taxon>Agaricales incertae sedis</taxon>
        <taxon>Dendrothele</taxon>
    </lineage>
</organism>
<accession>A0A4S8LSY9</accession>
<dbReference type="Proteomes" id="UP000297245">
    <property type="component" value="Unassembled WGS sequence"/>
</dbReference>
<proteinExistence type="predicted"/>
<reference evidence="1 2" key="1">
    <citation type="journal article" date="2019" name="Nat. Ecol. Evol.">
        <title>Megaphylogeny resolves global patterns of mushroom evolution.</title>
        <authorList>
            <person name="Varga T."/>
            <person name="Krizsan K."/>
            <person name="Foldi C."/>
            <person name="Dima B."/>
            <person name="Sanchez-Garcia M."/>
            <person name="Sanchez-Ramirez S."/>
            <person name="Szollosi G.J."/>
            <person name="Szarkandi J.G."/>
            <person name="Papp V."/>
            <person name="Albert L."/>
            <person name="Andreopoulos W."/>
            <person name="Angelini C."/>
            <person name="Antonin V."/>
            <person name="Barry K.W."/>
            <person name="Bougher N.L."/>
            <person name="Buchanan P."/>
            <person name="Buyck B."/>
            <person name="Bense V."/>
            <person name="Catcheside P."/>
            <person name="Chovatia M."/>
            <person name="Cooper J."/>
            <person name="Damon W."/>
            <person name="Desjardin D."/>
            <person name="Finy P."/>
            <person name="Geml J."/>
            <person name="Haridas S."/>
            <person name="Hughes K."/>
            <person name="Justo A."/>
            <person name="Karasinski D."/>
            <person name="Kautmanova I."/>
            <person name="Kiss B."/>
            <person name="Kocsube S."/>
            <person name="Kotiranta H."/>
            <person name="LaButti K.M."/>
            <person name="Lechner B.E."/>
            <person name="Liimatainen K."/>
            <person name="Lipzen A."/>
            <person name="Lukacs Z."/>
            <person name="Mihaltcheva S."/>
            <person name="Morgado L.N."/>
            <person name="Niskanen T."/>
            <person name="Noordeloos M.E."/>
            <person name="Ohm R.A."/>
            <person name="Ortiz-Santana B."/>
            <person name="Ovrebo C."/>
            <person name="Racz N."/>
            <person name="Riley R."/>
            <person name="Savchenko A."/>
            <person name="Shiryaev A."/>
            <person name="Soop K."/>
            <person name="Spirin V."/>
            <person name="Szebenyi C."/>
            <person name="Tomsovsky M."/>
            <person name="Tulloss R.E."/>
            <person name="Uehling J."/>
            <person name="Grigoriev I.V."/>
            <person name="Vagvolgyi C."/>
            <person name="Papp T."/>
            <person name="Martin F.M."/>
            <person name="Miettinen O."/>
            <person name="Hibbett D.S."/>
            <person name="Nagy L.G."/>
        </authorList>
    </citation>
    <scope>NUCLEOTIDE SEQUENCE [LARGE SCALE GENOMIC DNA]</scope>
    <source>
        <strain evidence="1 2">CBS 962.96</strain>
    </source>
</reference>
<dbReference type="EMBL" id="ML179279">
    <property type="protein sequence ID" value="THU92441.1"/>
    <property type="molecule type" value="Genomic_DNA"/>
</dbReference>
<dbReference type="Gene3D" id="2.30.30.30">
    <property type="match status" value="1"/>
</dbReference>
<name>A0A4S8LSY9_DENBC</name>
<gene>
    <name evidence="1" type="ORF">K435DRAFT_840579</name>
</gene>
<protein>
    <recommendedName>
        <fullName evidence="3">KOW domain-containing protein</fullName>
    </recommendedName>
</protein>
<dbReference type="InterPro" id="IPR014722">
    <property type="entry name" value="Rib_uL2_dom2"/>
</dbReference>
<sequence length="278" mass="31145">MFSGPSPWLNTPVVIIKGNWKGYRGIVKDVRKQGSISGVQLLVELSVWTPTQACPQISVDYDDVREPSHWQPLADFSPLSEKQIYYAPNPGYTPTEYHVPYVPASSMVVPSTHASTPPPPDIKLENLPPNVWWNPQSYRPAHWILDPRLDGLTIEVSIRTESGRNSAWVTVSEGQVHHANQPTMCYDAASIDLPIITPKPNTEKGLLVVIQGKSWFIAGVVRNGGQEGEEELSGERIEVFGADVVQVRETSNAKKWGNQMFSKVRAEERRKRPEVRSR</sequence>